<organism evidence="1 2">
    <name type="scientific">Meloidogyne hapla</name>
    <name type="common">Root-knot nematode worm</name>
    <dbReference type="NCBI Taxonomy" id="6305"/>
    <lineage>
        <taxon>Eukaryota</taxon>
        <taxon>Metazoa</taxon>
        <taxon>Ecdysozoa</taxon>
        <taxon>Nematoda</taxon>
        <taxon>Chromadorea</taxon>
        <taxon>Rhabditida</taxon>
        <taxon>Tylenchina</taxon>
        <taxon>Tylenchomorpha</taxon>
        <taxon>Tylenchoidea</taxon>
        <taxon>Meloidogynidae</taxon>
        <taxon>Meloidogyninae</taxon>
        <taxon>Meloidogyne</taxon>
    </lineage>
</organism>
<protein>
    <submittedName>
        <fullName evidence="2">F-box domain-containing protein</fullName>
    </submittedName>
</protein>
<keyword evidence="1" id="KW-1185">Reference proteome</keyword>
<name>A0A1I8BMD0_MELHA</name>
<evidence type="ECO:0000313" key="1">
    <source>
        <dbReference type="Proteomes" id="UP000095281"/>
    </source>
</evidence>
<accession>A0A1I8BMD0</accession>
<dbReference type="WBParaSite" id="MhA1_Contig31.frz3.gene6">
    <property type="protein sequence ID" value="MhA1_Contig31.frz3.gene6"/>
    <property type="gene ID" value="MhA1_Contig31.frz3.gene6"/>
</dbReference>
<dbReference type="Proteomes" id="UP000095281">
    <property type="component" value="Unplaced"/>
</dbReference>
<reference evidence="2" key="1">
    <citation type="submission" date="2016-11" db="UniProtKB">
        <authorList>
            <consortium name="WormBaseParasite"/>
        </authorList>
    </citation>
    <scope>IDENTIFICATION</scope>
</reference>
<evidence type="ECO:0000313" key="2">
    <source>
        <dbReference type="WBParaSite" id="MhA1_Contig31.frz3.gene6"/>
    </source>
</evidence>
<proteinExistence type="predicted"/>
<sequence>MLMRKEKILFPIEVLGEIVNFLPLDSKWVDRRVSPIFDLIILKNQRQWIVFIRKIVEPFRERITLALTLLTQLKAQFLLIQDVGTIHTIDVTIKRAWNALQPCADMIAERFNDFDVALIAKRGEWLDCQKDQQQNGTGAADVDWLKKGTNECFSYLEDLLGCMIKEEVEDIIFAAIGDQILNTTLIMFEGRINQLVALINEE</sequence>
<dbReference type="AlphaFoldDB" id="A0A1I8BMD0"/>